<dbReference type="PANTHER" id="PTHR11851">
    <property type="entry name" value="METALLOPROTEASE"/>
    <property type="match status" value="1"/>
</dbReference>
<dbReference type="InterPro" id="IPR050361">
    <property type="entry name" value="MPP/UQCRC_Complex"/>
</dbReference>
<protein>
    <submittedName>
        <fullName evidence="4">Predicted Zn-dependent peptidase</fullName>
    </submittedName>
</protein>
<dbReference type="RefSeq" id="WP_031576040.1">
    <property type="nucleotide sequence ID" value="NZ_FNDZ01000004.1"/>
</dbReference>
<proteinExistence type="inferred from homology"/>
<evidence type="ECO:0000259" key="2">
    <source>
        <dbReference type="Pfam" id="PF00675"/>
    </source>
</evidence>
<dbReference type="Gene3D" id="3.30.830.10">
    <property type="entry name" value="Metalloenzyme, LuxS/M16 peptidase-like"/>
    <property type="match status" value="2"/>
</dbReference>
<dbReference type="PANTHER" id="PTHR11851:SF49">
    <property type="entry name" value="MITOCHONDRIAL-PROCESSING PEPTIDASE SUBUNIT ALPHA"/>
    <property type="match status" value="1"/>
</dbReference>
<dbReference type="SUPFAM" id="SSF63411">
    <property type="entry name" value="LuxS/MPP-like metallohydrolase"/>
    <property type="match status" value="2"/>
</dbReference>
<evidence type="ECO:0000259" key="3">
    <source>
        <dbReference type="Pfam" id="PF05193"/>
    </source>
</evidence>
<dbReference type="Pfam" id="PF00675">
    <property type="entry name" value="Peptidase_M16"/>
    <property type="match status" value="1"/>
</dbReference>
<organism evidence="4 5">
    <name type="scientific">Proteiniclasticum ruminis</name>
    <dbReference type="NCBI Taxonomy" id="398199"/>
    <lineage>
        <taxon>Bacteria</taxon>
        <taxon>Bacillati</taxon>
        <taxon>Bacillota</taxon>
        <taxon>Clostridia</taxon>
        <taxon>Eubacteriales</taxon>
        <taxon>Clostridiaceae</taxon>
        <taxon>Proteiniclasticum</taxon>
    </lineage>
</organism>
<dbReference type="Pfam" id="PF05193">
    <property type="entry name" value="Peptidase_M16_C"/>
    <property type="match status" value="1"/>
</dbReference>
<feature type="domain" description="Peptidase M16 N-terminal" evidence="2">
    <location>
        <begin position="26"/>
        <end position="160"/>
    </location>
</feature>
<dbReference type="EMBL" id="FNDZ01000004">
    <property type="protein sequence ID" value="SDI77019.1"/>
    <property type="molecule type" value="Genomic_DNA"/>
</dbReference>
<accession>A0A1G8N9N8</accession>
<gene>
    <name evidence="4" type="ORF">SAMN05421804_104141</name>
</gene>
<sequence>MIDYRQSTLENGLTILTVVKPGSLFSLNLGIRIGALYEPMAQKGICHFIEHMLFKGTETLDNQTLNHKIEHLGGDFNAYTDYISTVFTVSAMTSELGDALMLLSDMIQHPTFCKSEMEKERTVIISELKASLDDVEDSTHKLLFEKAYNSSPLKYDVIGTKESISSLRAEDLFSFHQKHYIPNESILVLVSDLSHNEAVSMVEDYFGTWKTGPQPKKNVAFEKNTPGIHTSFKDMEQSALGFLYTFEIKEEEKLPLRVLNYKLGVSGNSILFRELRENRGLAYDVYSDLELTDPLQNLMIYTQVPDERLEDAEELILHILEEIKRGAYFKEEDLFLMKKVLTTSIFSTLHHHSDLSSFMLDAVLSKEDPLSFQKDLEKLKDVTLQDIMNIAKKIFTSPTIYRLRGEEHEDNNEDF</sequence>
<dbReference type="InterPro" id="IPR007863">
    <property type="entry name" value="Peptidase_M16_C"/>
</dbReference>
<dbReference type="InterPro" id="IPR011249">
    <property type="entry name" value="Metalloenz_LuxS/M16"/>
</dbReference>
<evidence type="ECO:0000256" key="1">
    <source>
        <dbReference type="ARBA" id="ARBA00007261"/>
    </source>
</evidence>
<name>A0A1G8N9N8_9CLOT</name>
<comment type="similarity">
    <text evidence="1">Belongs to the peptidase M16 family.</text>
</comment>
<dbReference type="Proteomes" id="UP000183255">
    <property type="component" value="Unassembled WGS sequence"/>
</dbReference>
<dbReference type="AlphaFoldDB" id="A0A1G8N9N8"/>
<evidence type="ECO:0000313" key="5">
    <source>
        <dbReference type="Proteomes" id="UP000183255"/>
    </source>
</evidence>
<dbReference type="GO" id="GO:0046872">
    <property type="term" value="F:metal ion binding"/>
    <property type="evidence" value="ECO:0007669"/>
    <property type="project" value="InterPro"/>
</dbReference>
<feature type="domain" description="Peptidase M16 C-terminal" evidence="3">
    <location>
        <begin position="167"/>
        <end position="334"/>
    </location>
</feature>
<evidence type="ECO:0000313" key="4">
    <source>
        <dbReference type="EMBL" id="SDI77019.1"/>
    </source>
</evidence>
<reference evidence="4 5" key="1">
    <citation type="submission" date="2016-10" db="EMBL/GenBank/DDBJ databases">
        <authorList>
            <person name="de Groot N.N."/>
        </authorList>
    </citation>
    <scope>NUCLEOTIDE SEQUENCE [LARGE SCALE GENOMIC DNA]</scope>
    <source>
        <strain evidence="4 5">CGMCC 1.5058</strain>
    </source>
</reference>
<dbReference type="InterPro" id="IPR011765">
    <property type="entry name" value="Pept_M16_N"/>
</dbReference>